<dbReference type="STRING" id="1693.BMIN_1468"/>
<dbReference type="AlphaFoldDB" id="A0A087BLA3"/>
<keyword evidence="2" id="KW-1185">Reference proteome</keyword>
<protein>
    <submittedName>
        <fullName evidence="1">Uncharacterized protein</fullName>
    </submittedName>
</protein>
<reference evidence="1 2" key="1">
    <citation type="submission" date="2014-03" db="EMBL/GenBank/DDBJ databases">
        <title>Genomics of Bifidobacteria.</title>
        <authorList>
            <person name="Ventura M."/>
            <person name="Milani C."/>
            <person name="Lugli G.A."/>
        </authorList>
    </citation>
    <scope>NUCLEOTIDE SEQUENCE [LARGE SCALE GENOMIC DNA]</scope>
    <source>
        <strain evidence="1 2">LMG 11592</strain>
    </source>
</reference>
<dbReference type="Proteomes" id="UP000029014">
    <property type="component" value="Unassembled WGS sequence"/>
</dbReference>
<accession>A0A087BLA3</accession>
<comment type="caution">
    <text evidence="1">The sequence shown here is derived from an EMBL/GenBank/DDBJ whole genome shotgun (WGS) entry which is preliminary data.</text>
</comment>
<name>A0A087BLA3_9BIFI</name>
<sequence>MGGEEVPDPAGRCGVLRRSEVGCRVNTVRRGVIPKVGRS</sequence>
<gene>
    <name evidence="1" type="ORF">BMIN_1468</name>
</gene>
<evidence type="ECO:0000313" key="2">
    <source>
        <dbReference type="Proteomes" id="UP000029014"/>
    </source>
</evidence>
<organism evidence="1 2">
    <name type="scientific">Bifidobacterium minimum</name>
    <dbReference type="NCBI Taxonomy" id="1693"/>
    <lineage>
        <taxon>Bacteria</taxon>
        <taxon>Bacillati</taxon>
        <taxon>Actinomycetota</taxon>
        <taxon>Actinomycetes</taxon>
        <taxon>Bifidobacteriales</taxon>
        <taxon>Bifidobacteriaceae</taxon>
        <taxon>Bifidobacterium</taxon>
    </lineage>
</organism>
<proteinExistence type="predicted"/>
<dbReference type="EMBL" id="JGZD01000012">
    <property type="protein sequence ID" value="KFI71803.1"/>
    <property type="molecule type" value="Genomic_DNA"/>
</dbReference>
<evidence type="ECO:0000313" key="1">
    <source>
        <dbReference type="EMBL" id="KFI71803.1"/>
    </source>
</evidence>